<feature type="chain" id="PRO_5004350127" evidence="1">
    <location>
        <begin position="24"/>
        <end position="369"/>
    </location>
</feature>
<sequence>MRGLIYSSLAAAVVMAMSGTAFATERGGYGDKDETGATLTKKVKVEVDVDYAGKVNIGGSINVNKLGMAVVDNQQSSSMIGTSNYRTENKSQIDNSFKGVSGNVGANVAAGDSNVQGNSASLAAYDSVDAEFVMGRGYPGQSGSAGGSSDAEIFSDQSASHNLTTNMGHQNRSGIGDGAFKDAAGNIGVNVVSGSGNVQANNMAATVSTGNMAVATVANSQNVSHNATSNTSLSATKTVAYNPVYLKLNAHGSYEGDSKQSNDVYPEVWVDGDHNPGAQSQLGHIDFDNENPNNPGKFEFKEEGDIKLSGSVSGYIPVVNTYTSRETFNHANINGGAFNGAVGNIGVNVASGTNNLQANNLSLAAGFAK</sequence>
<dbReference type="Proteomes" id="UP000013526">
    <property type="component" value="Unassembled WGS sequence"/>
</dbReference>
<dbReference type="EMBL" id="AQGQ01000096">
    <property type="protein sequence ID" value="EOD54583.1"/>
    <property type="molecule type" value="Genomic_DNA"/>
</dbReference>
<evidence type="ECO:0000256" key="1">
    <source>
        <dbReference type="SAM" id="SignalP"/>
    </source>
</evidence>
<comment type="caution">
    <text evidence="2">The sequence shown here is derived from an EMBL/GenBank/DDBJ whole genome shotgun (WGS) entry which is preliminary data.</text>
</comment>
<proteinExistence type="predicted"/>
<name>R1F3U3_9GAMM</name>
<reference evidence="2 3" key="1">
    <citation type="journal article" date="2013" name="Genome Announc.">
        <title>Draft Genome Sequence of Aeromonas molluscorum Strain 848TT, Isolated from Bivalve Molluscs.</title>
        <authorList>
            <person name="Spataro N."/>
            <person name="Farfan M."/>
            <person name="Albarral V."/>
            <person name="Sanglas A."/>
            <person name="Loren J.G."/>
            <person name="Fuste M.C."/>
            <person name="Bosch E."/>
        </authorList>
    </citation>
    <scope>NUCLEOTIDE SEQUENCE [LARGE SCALE GENOMIC DNA]</scope>
    <source>
        <strain evidence="2 3">848</strain>
    </source>
</reference>
<dbReference type="AlphaFoldDB" id="R1F3U3"/>
<keyword evidence="3" id="KW-1185">Reference proteome</keyword>
<organism evidence="2 3">
    <name type="scientific">Aeromonas molluscorum 848</name>
    <dbReference type="NCBI Taxonomy" id="1268236"/>
    <lineage>
        <taxon>Bacteria</taxon>
        <taxon>Pseudomonadati</taxon>
        <taxon>Pseudomonadota</taxon>
        <taxon>Gammaproteobacteria</taxon>
        <taxon>Aeromonadales</taxon>
        <taxon>Aeromonadaceae</taxon>
        <taxon>Aeromonas</taxon>
    </lineage>
</organism>
<gene>
    <name evidence="2" type="ORF">G113_13579</name>
</gene>
<evidence type="ECO:0000313" key="2">
    <source>
        <dbReference type="EMBL" id="EOD54583.1"/>
    </source>
</evidence>
<evidence type="ECO:0000313" key="3">
    <source>
        <dbReference type="Proteomes" id="UP000013526"/>
    </source>
</evidence>
<dbReference type="RefSeq" id="WP_005903767.1">
    <property type="nucleotide sequence ID" value="NZ_AQGQ01000096.1"/>
</dbReference>
<accession>R1F3U3</accession>
<protein>
    <submittedName>
        <fullName evidence="2">Uncharacterized protein</fullName>
    </submittedName>
</protein>
<feature type="signal peptide" evidence="1">
    <location>
        <begin position="1"/>
        <end position="23"/>
    </location>
</feature>
<keyword evidence="1" id="KW-0732">Signal</keyword>
<dbReference type="PATRIC" id="fig|1268236.3.peg.2669"/>